<name>A0A8S2KX99_9BILA</name>
<protein>
    <submittedName>
        <fullName evidence="2">Uncharacterized protein</fullName>
    </submittedName>
</protein>
<evidence type="ECO:0000313" key="3">
    <source>
        <dbReference type="Proteomes" id="UP000676336"/>
    </source>
</evidence>
<dbReference type="EMBL" id="CAJOBI010001316">
    <property type="protein sequence ID" value="CAF3874828.1"/>
    <property type="molecule type" value="Genomic_DNA"/>
</dbReference>
<gene>
    <name evidence="2" type="ORF">SMN809_LOCUS5291</name>
</gene>
<feature type="compositionally biased region" description="Low complexity" evidence="1">
    <location>
        <begin position="110"/>
        <end position="122"/>
    </location>
</feature>
<feature type="compositionally biased region" description="Low complexity" evidence="1">
    <location>
        <begin position="17"/>
        <end position="37"/>
    </location>
</feature>
<feature type="region of interest" description="Disordered" evidence="1">
    <location>
        <begin position="1"/>
        <end position="37"/>
    </location>
</feature>
<feature type="region of interest" description="Disordered" evidence="1">
    <location>
        <begin position="104"/>
        <end position="123"/>
    </location>
</feature>
<comment type="caution">
    <text evidence="2">The sequence shown here is derived from an EMBL/GenBank/DDBJ whole genome shotgun (WGS) entry which is preliminary data.</text>
</comment>
<evidence type="ECO:0000256" key="1">
    <source>
        <dbReference type="SAM" id="MobiDB-lite"/>
    </source>
</evidence>
<dbReference type="Proteomes" id="UP000676336">
    <property type="component" value="Unassembled WGS sequence"/>
</dbReference>
<feature type="region of interest" description="Disordered" evidence="1">
    <location>
        <begin position="68"/>
        <end position="89"/>
    </location>
</feature>
<dbReference type="AlphaFoldDB" id="A0A8S2KX99"/>
<accession>A0A8S2KX99</accession>
<evidence type="ECO:0000313" key="2">
    <source>
        <dbReference type="EMBL" id="CAF3874828.1"/>
    </source>
</evidence>
<proteinExistence type="predicted"/>
<reference evidence="2" key="1">
    <citation type="submission" date="2021-02" db="EMBL/GenBank/DDBJ databases">
        <authorList>
            <person name="Nowell W R."/>
        </authorList>
    </citation>
    <scope>NUCLEOTIDE SEQUENCE</scope>
</reference>
<sequence>MRNVHNISVDDLRLIQPSGTSGSTSQLSPSSDSQSSKATFSLSSNILTSTSIIPTDMNLSSTRIYSSTNDNDLNGHITDSNESENINLSKDMNNYSSSLISTVTTKSASNDNNNNNNNNNNNSRLLSMQPFLVESDDDVYKDLFVPCMVYLPCRHRVTKPLEVSLRLKPVDNTSSTAATAATAIIAD</sequence>
<organism evidence="2 3">
    <name type="scientific">Rotaria magnacalcarata</name>
    <dbReference type="NCBI Taxonomy" id="392030"/>
    <lineage>
        <taxon>Eukaryota</taxon>
        <taxon>Metazoa</taxon>
        <taxon>Spiralia</taxon>
        <taxon>Gnathifera</taxon>
        <taxon>Rotifera</taxon>
        <taxon>Eurotatoria</taxon>
        <taxon>Bdelloidea</taxon>
        <taxon>Philodinida</taxon>
        <taxon>Philodinidae</taxon>
        <taxon>Rotaria</taxon>
    </lineage>
</organism>